<protein>
    <submittedName>
        <fullName evidence="1">Uncharacterized protein</fullName>
    </submittedName>
</protein>
<dbReference type="EMBL" id="JAPNKE010000002">
    <property type="protein sequence ID" value="MCY1004440.1"/>
    <property type="molecule type" value="Genomic_DNA"/>
</dbReference>
<organism evidence="1 2">
    <name type="scientific">Nannocystis pusilla</name>
    <dbReference type="NCBI Taxonomy" id="889268"/>
    <lineage>
        <taxon>Bacteria</taxon>
        <taxon>Pseudomonadati</taxon>
        <taxon>Myxococcota</taxon>
        <taxon>Polyangia</taxon>
        <taxon>Nannocystales</taxon>
        <taxon>Nannocystaceae</taxon>
        <taxon>Nannocystis</taxon>
    </lineage>
</organism>
<sequence>MVRVARVDGRGRRGGPLPGAEPVSFRQLLRDLWYAVLSFYPIEEVEGEPDDLRISEGVIFGRKGAEFVLERVTEGERASLRRIRIHRGEYDEETETYRIEEPTDRLRPGGKVHTRIGDEPFLVELYQKLGTFYSDLERAPMILQDVRTLLYWTAVMLDAPLCQGDVKARTSAAFEQAKAYYDTARRQLMEGRSVDAVRRMHEALRRISAASAEIARSCGEGQLDITAAPRALSVRPEDAALIEGGELETNP</sequence>
<evidence type="ECO:0000313" key="2">
    <source>
        <dbReference type="Proteomes" id="UP001150924"/>
    </source>
</evidence>
<reference evidence="1" key="1">
    <citation type="submission" date="2022-11" db="EMBL/GenBank/DDBJ databases">
        <title>Minimal conservation of predation-associated metabolite biosynthetic gene clusters underscores biosynthetic potential of Myxococcota including descriptions for ten novel species: Archangium lansinium sp. nov., Myxococcus landrumus sp. nov., Nannocystis bai.</title>
        <authorList>
            <person name="Ahearne A."/>
            <person name="Stevens C."/>
            <person name="Phillips K."/>
        </authorList>
    </citation>
    <scope>NUCLEOTIDE SEQUENCE</scope>
    <source>
        <strain evidence="1">Na p29</strain>
    </source>
</reference>
<evidence type="ECO:0000313" key="1">
    <source>
        <dbReference type="EMBL" id="MCY1004440.1"/>
    </source>
</evidence>
<dbReference type="Proteomes" id="UP001150924">
    <property type="component" value="Unassembled WGS sequence"/>
</dbReference>
<proteinExistence type="predicted"/>
<keyword evidence="2" id="KW-1185">Reference proteome</keyword>
<accession>A0A9X3EJQ0</accession>
<gene>
    <name evidence="1" type="ORF">OV079_02420</name>
</gene>
<name>A0A9X3EJQ0_9BACT</name>
<comment type="caution">
    <text evidence="1">The sequence shown here is derived from an EMBL/GenBank/DDBJ whole genome shotgun (WGS) entry which is preliminary data.</text>
</comment>
<dbReference type="AlphaFoldDB" id="A0A9X3EJQ0"/>
<dbReference type="RefSeq" id="WP_267765987.1">
    <property type="nucleotide sequence ID" value="NZ_JAPNKE010000002.1"/>
</dbReference>